<evidence type="ECO:0000256" key="1">
    <source>
        <dbReference type="ARBA" id="ARBA00005417"/>
    </source>
</evidence>
<dbReference type="RefSeq" id="WP_208258822.1">
    <property type="nucleotide sequence ID" value="NZ_JAGEOJ010000011.1"/>
</dbReference>
<dbReference type="Gene3D" id="3.40.50.300">
    <property type="entry name" value="P-loop containing nucleotide triphosphate hydrolases"/>
    <property type="match status" value="1"/>
</dbReference>
<name>A0A939T3D0_9ACTN</name>
<dbReference type="Pfam" id="PF00005">
    <property type="entry name" value="ABC_tran"/>
    <property type="match status" value="1"/>
</dbReference>
<dbReference type="PANTHER" id="PTHR43335">
    <property type="entry name" value="ABC TRANSPORTER, ATP-BINDING PROTEIN"/>
    <property type="match status" value="1"/>
</dbReference>
<dbReference type="GO" id="GO:0016887">
    <property type="term" value="F:ATP hydrolysis activity"/>
    <property type="evidence" value="ECO:0007669"/>
    <property type="project" value="InterPro"/>
</dbReference>
<accession>A0A939T3D0</accession>
<evidence type="ECO:0000256" key="2">
    <source>
        <dbReference type="ARBA" id="ARBA00022448"/>
    </source>
</evidence>
<sequence>MTPLIESQDLLPARTSPEPSGVAVEADGLTLRGSLGWVYRDVSLVAAPGRLTALAGPAGSGRTCLLLTLTGRMKPTGGEARVGDHRLPRQAHAVQRISAISSPEGLNPPEPALTVRQQLNEFLHLHAGVSWVRRSRRGEAMGIALERVGLELPLDRHVSELDAVDQQLLGIALALMGEPSLLAVDDVGARLPPARQRVVWERLREVADSGVTVIATCVDPDPATDLADLVRLPAAG</sequence>
<dbReference type="AlphaFoldDB" id="A0A939T3D0"/>
<dbReference type="PROSITE" id="PS50893">
    <property type="entry name" value="ABC_TRANSPORTER_2"/>
    <property type="match status" value="1"/>
</dbReference>
<keyword evidence="6" id="KW-1185">Reference proteome</keyword>
<gene>
    <name evidence="5" type="ORF">J4573_27905</name>
</gene>
<comment type="similarity">
    <text evidence="1">Belongs to the ABC transporter superfamily.</text>
</comment>
<dbReference type="EMBL" id="JAGEOJ010000011">
    <property type="protein sequence ID" value="MBO2450951.1"/>
    <property type="molecule type" value="Genomic_DNA"/>
</dbReference>
<evidence type="ECO:0000259" key="4">
    <source>
        <dbReference type="PROSITE" id="PS50893"/>
    </source>
</evidence>
<keyword evidence="5" id="KW-0547">Nucleotide-binding</keyword>
<proteinExistence type="inferred from homology"/>
<dbReference type="InterPro" id="IPR027417">
    <property type="entry name" value="P-loop_NTPase"/>
</dbReference>
<protein>
    <submittedName>
        <fullName evidence="5">ATP-binding cassette domain-containing protein</fullName>
    </submittedName>
</protein>
<dbReference type="SUPFAM" id="SSF52540">
    <property type="entry name" value="P-loop containing nucleoside triphosphate hydrolases"/>
    <property type="match status" value="1"/>
</dbReference>
<comment type="caution">
    <text evidence="5">The sequence shown here is derived from an EMBL/GenBank/DDBJ whole genome shotgun (WGS) entry which is preliminary data.</text>
</comment>
<evidence type="ECO:0000313" key="5">
    <source>
        <dbReference type="EMBL" id="MBO2450951.1"/>
    </source>
</evidence>
<keyword evidence="5" id="KW-0067">ATP-binding</keyword>
<dbReference type="GO" id="GO:0005524">
    <property type="term" value="F:ATP binding"/>
    <property type="evidence" value="ECO:0007669"/>
    <property type="project" value="UniProtKB-KW"/>
</dbReference>
<feature type="region of interest" description="Disordered" evidence="3">
    <location>
        <begin position="1"/>
        <end position="21"/>
    </location>
</feature>
<dbReference type="PANTHER" id="PTHR43335:SF4">
    <property type="entry name" value="ABC TRANSPORTER, ATP-BINDING PROTEIN"/>
    <property type="match status" value="1"/>
</dbReference>
<reference evidence="5" key="1">
    <citation type="submission" date="2021-03" db="EMBL/GenBank/DDBJ databases">
        <authorList>
            <person name="Kanchanasin P."/>
            <person name="Saeng-In P."/>
            <person name="Phongsopitanun W."/>
            <person name="Yuki M."/>
            <person name="Kudo T."/>
            <person name="Ohkuma M."/>
            <person name="Tanasupawat S."/>
        </authorList>
    </citation>
    <scope>NUCLEOTIDE SEQUENCE</scope>
    <source>
        <strain evidence="5">GKU 128</strain>
    </source>
</reference>
<dbReference type="InterPro" id="IPR003439">
    <property type="entry name" value="ABC_transporter-like_ATP-bd"/>
</dbReference>
<keyword evidence="2" id="KW-0813">Transport</keyword>
<dbReference type="Proteomes" id="UP000669179">
    <property type="component" value="Unassembled WGS sequence"/>
</dbReference>
<organism evidence="5 6">
    <name type="scientific">Actinomadura barringtoniae</name>
    <dbReference type="NCBI Taxonomy" id="1427535"/>
    <lineage>
        <taxon>Bacteria</taxon>
        <taxon>Bacillati</taxon>
        <taxon>Actinomycetota</taxon>
        <taxon>Actinomycetes</taxon>
        <taxon>Streptosporangiales</taxon>
        <taxon>Thermomonosporaceae</taxon>
        <taxon>Actinomadura</taxon>
    </lineage>
</organism>
<feature type="domain" description="ABC transporter" evidence="4">
    <location>
        <begin position="24"/>
        <end position="236"/>
    </location>
</feature>
<evidence type="ECO:0000256" key="3">
    <source>
        <dbReference type="SAM" id="MobiDB-lite"/>
    </source>
</evidence>
<evidence type="ECO:0000313" key="6">
    <source>
        <dbReference type="Proteomes" id="UP000669179"/>
    </source>
</evidence>